<accession>A0A849VH78</accession>
<sequence>MPLVFSRLTKQAQSRLSLEGMYSGPLDINVNQITAIEIQVGGSLKVTMGNKNKVPLSRKQAE</sequence>
<dbReference type="Proteomes" id="UP000586305">
    <property type="component" value="Unassembled WGS sequence"/>
</dbReference>
<proteinExistence type="predicted"/>
<keyword evidence="2" id="KW-1185">Reference proteome</keyword>
<gene>
    <name evidence="1" type="ORF">HG263_11820</name>
</gene>
<name>A0A849VH78_9GAMM</name>
<reference evidence="1 2" key="1">
    <citation type="submission" date="2020-04" db="EMBL/GenBank/DDBJ databases">
        <title>Pseudoalteromonas caenipelagi sp. nov., isolated from a tidal flat.</title>
        <authorList>
            <person name="Park S."/>
            <person name="Yoon J.-H."/>
        </authorList>
    </citation>
    <scope>NUCLEOTIDE SEQUENCE [LARGE SCALE GENOMIC DNA]</scope>
    <source>
        <strain evidence="1 2">JBTF-M23</strain>
    </source>
</reference>
<dbReference type="EMBL" id="JABBPG010000004">
    <property type="protein sequence ID" value="NOU51214.1"/>
    <property type="molecule type" value="Genomic_DNA"/>
</dbReference>
<evidence type="ECO:0000313" key="1">
    <source>
        <dbReference type="EMBL" id="NOU51214.1"/>
    </source>
</evidence>
<evidence type="ECO:0000313" key="2">
    <source>
        <dbReference type="Proteomes" id="UP000586305"/>
    </source>
</evidence>
<dbReference type="AlphaFoldDB" id="A0A849VH78"/>
<organism evidence="1 2">
    <name type="scientific">Pseudoalteromonas caenipelagi</name>
    <dbReference type="NCBI Taxonomy" id="2726988"/>
    <lineage>
        <taxon>Bacteria</taxon>
        <taxon>Pseudomonadati</taxon>
        <taxon>Pseudomonadota</taxon>
        <taxon>Gammaproteobacteria</taxon>
        <taxon>Alteromonadales</taxon>
        <taxon>Pseudoalteromonadaceae</taxon>
        <taxon>Pseudoalteromonas</taxon>
    </lineage>
</organism>
<comment type="caution">
    <text evidence="1">The sequence shown here is derived from an EMBL/GenBank/DDBJ whole genome shotgun (WGS) entry which is preliminary data.</text>
</comment>
<protein>
    <submittedName>
        <fullName evidence="1">Uncharacterized protein</fullName>
    </submittedName>
</protein>
<dbReference type="RefSeq" id="WP_171626272.1">
    <property type="nucleotide sequence ID" value="NZ_JABBPG010000004.1"/>
</dbReference>